<dbReference type="RefSeq" id="XP_016216687.1">
    <property type="nucleotide sequence ID" value="XM_016355551.1"/>
</dbReference>
<dbReference type="PANTHER" id="PTHR34365">
    <property type="entry name" value="ENOLASE (DUF1399)"/>
    <property type="match status" value="1"/>
</dbReference>
<dbReference type="InterPro" id="IPR009836">
    <property type="entry name" value="GRDP-like"/>
</dbReference>
<feature type="compositionally biased region" description="Polar residues" evidence="1">
    <location>
        <begin position="1"/>
        <end position="16"/>
    </location>
</feature>
<dbReference type="InParanoid" id="A0A0D2AIT3"/>
<evidence type="ECO:0000313" key="3">
    <source>
        <dbReference type="Proteomes" id="UP000053259"/>
    </source>
</evidence>
<dbReference type="OrthoDB" id="2684236at2759"/>
<sequence>MAQAITSDANLSSQPQDDLPGYSVEPPVNVPRELPPDLSERLVNLKLDPLTGNGVNVSPDHCIAHLKFLEALYQLKETVGNTKDLFGILDPIESSETPATPGNDQNALAEIRVREKRWAVYVARAAHRFEQWWGKCVFATRETKLTTKELTTEKGIEKAAYQGEPIKTLQSTDRLPPLDVLMVWHSYLLNPRCFFEDCFRYQKLDFFATPFPLAAIDRCIDLVTFEFKPTEQAVANFISKTGLNWDNLEDPSTLAVMCGACKKSSEVPWTFDSQWSASSKEMTRGSGFADASFMTTCENCKTPLDHDHLRVVKFLNDMDLLVMSDVPMPGTLLTPDGVPEAPTGTSFNLGKPYNNFPNTLIKAGLQKDLQSKIMKSPKWNVEDIRHAIEEALKDQGLIRSTMGYRTRVLMQERNAIRKMMSRYWYNSSPFALDLTGAVIRQGSFINKMHDIDWLHSPALKGTMGRLLEKYKRFFQIMASNPKNMAVPTLDVDLGWHTHQLNSSEYYRFSVEYARRFIDHDDKVEETKLSESFAWTSKKYSELYGEPYSECRCWYCEAVREANSSKLDSLFKPKKKEATARLHEVNNETDPLKSAHISAHNAVRDIDGEAKASVHAAKLDKAYQKACAKARKKGQKEPARDDYYAAYYWGYPVYFPIYYPYAAPVGFGTGDCYPGAPYAYSSSAGAYGNCAAGTCGGMAAAGGSCGAAGCGGTGGCGGVSGGGCGSSGCGGGCGGS</sequence>
<dbReference type="HOGENOM" id="CLU_010103_3_1_1"/>
<proteinExistence type="predicted"/>
<evidence type="ECO:0000256" key="1">
    <source>
        <dbReference type="SAM" id="MobiDB-lite"/>
    </source>
</evidence>
<dbReference type="EMBL" id="KN847534">
    <property type="protein sequence ID" value="KIW06818.1"/>
    <property type="molecule type" value="Genomic_DNA"/>
</dbReference>
<keyword evidence="3" id="KW-1185">Reference proteome</keyword>
<feature type="region of interest" description="Disordered" evidence="1">
    <location>
        <begin position="1"/>
        <end position="35"/>
    </location>
</feature>
<reference evidence="2 3" key="1">
    <citation type="submission" date="2015-01" db="EMBL/GenBank/DDBJ databases">
        <title>The Genome Sequence of Ochroconis gallopava CBS43764.</title>
        <authorList>
            <consortium name="The Broad Institute Genomics Platform"/>
            <person name="Cuomo C."/>
            <person name="de Hoog S."/>
            <person name="Gorbushina A."/>
            <person name="Stielow B."/>
            <person name="Teixiera M."/>
            <person name="Abouelleil A."/>
            <person name="Chapman S.B."/>
            <person name="Priest M."/>
            <person name="Young S.K."/>
            <person name="Wortman J."/>
            <person name="Nusbaum C."/>
            <person name="Birren B."/>
        </authorList>
    </citation>
    <scope>NUCLEOTIDE SEQUENCE [LARGE SCALE GENOMIC DNA]</scope>
    <source>
        <strain evidence="2 3">CBS 43764</strain>
    </source>
</reference>
<protein>
    <recommendedName>
        <fullName evidence="4">Alpha-ketoglutarate-dependent sulfonate dioxygenase</fullName>
    </recommendedName>
</protein>
<evidence type="ECO:0000313" key="2">
    <source>
        <dbReference type="EMBL" id="KIW06818.1"/>
    </source>
</evidence>
<dbReference type="STRING" id="253628.A0A0D2AIT3"/>
<accession>A0A0D2AIT3</accession>
<dbReference type="Proteomes" id="UP000053259">
    <property type="component" value="Unassembled WGS sequence"/>
</dbReference>
<name>A0A0D2AIT3_9PEZI</name>
<evidence type="ECO:0008006" key="4">
    <source>
        <dbReference type="Google" id="ProtNLM"/>
    </source>
</evidence>
<dbReference type="GeneID" id="27310471"/>
<organism evidence="2 3">
    <name type="scientific">Verruconis gallopava</name>
    <dbReference type="NCBI Taxonomy" id="253628"/>
    <lineage>
        <taxon>Eukaryota</taxon>
        <taxon>Fungi</taxon>
        <taxon>Dikarya</taxon>
        <taxon>Ascomycota</taxon>
        <taxon>Pezizomycotina</taxon>
        <taxon>Dothideomycetes</taxon>
        <taxon>Pleosporomycetidae</taxon>
        <taxon>Venturiales</taxon>
        <taxon>Sympoventuriaceae</taxon>
        <taxon>Verruconis</taxon>
    </lineage>
</organism>
<dbReference type="Pfam" id="PF07173">
    <property type="entry name" value="GRDP-like"/>
    <property type="match status" value="1"/>
</dbReference>
<dbReference type="VEuPathDB" id="FungiDB:PV09_02498"/>
<gene>
    <name evidence="2" type="ORF">PV09_02498</name>
</gene>
<dbReference type="AlphaFoldDB" id="A0A0D2AIT3"/>
<dbReference type="PANTHER" id="PTHR34365:SF7">
    <property type="entry name" value="GLYCINE-RICH DOMAIN-CONTAINING PROTEIN 1"/>
    <property type="match status" value="1"/>
</dbReference>